<evidence type="ECO:0000256" key="12">
    <source>
        <dbReference type="SAM" id="SignalP"/>
    </source>
</evidence>
<dbReference type="SUPFAM" id="SSF74650">
    <property type="entry name" value="Galactose mutarotase-like"/>
    <property type="match status" value="1"/>
</dbReference>
<dbReference type="InterPro" id="IPR029411">
    <property type="entry name" value="RG-lyase_III"/>
</dbReference>
<evidence type="ECO:0000256" key="11">
    <source>
        <dbReference type="ARBA" id="ARBA00023326"/>
    </source>
</evidence>
<comment type="catalytic activity">
    <reaction evidence="1">
        <text>Endotype eliminative cleavage of L-alpha-rhamnopyranosyl-(1-&gt;4)-alpha-D-galactopyranosyluronic acid bonds of rhamnogalacturonan I domains in ramified hairy regions of pectin leaving L-rhamnopyranose at the reducing end and 4-deoxy-4,5-unsaturated D-galactopyranosyluronic acid at the non-reducing end.</text>
        <dbReference type="EC" id="4.2.2.23"/>
    </reaction>
</comment>
<dbReference type="Pfam" id="PF14683">
    <property type="entry name" value="CBM-like"/>
    <property type="match status" value="1"/>
</dbReference>
<dbReference type="Pfam" id="PF09284">
    <property type="entry name" value="RhgB_N"/>
    <property type="match status" value="1"/>
</dbReference>
<comment type="subcellular location">
    <subcellularLocation>
        <location evidence="2">Secreted</location>
    </subcellularLocation>
</comment>
<evidence type="ECO:0000256" key="6">
    <source>
        <dbReference type="ARBA" id="ARBA00022729"/>
    </source>
</evidence>
<dbReference type="OrthoDB" id="114708at2759"/>
<dbReference type="GO" id="GO:0102210">
    <property type="term" value="F:rhamnogalacturonan endolyase activity"/>
    <property type="evidence" value="ECO:0007669"/>
    <property type="project" value="UniProtKB-EC"/>
</dbReference>
<reference evidence="16" key="2">
    <citation type="submission" date="2021-02" db="EMBL/GenBank/DDBJ databases">
        <title>Aspergillus puulaauensis MK2 genome sequence.</title>
        <authorList>
            <person name="Futagami T."/>
            <person name="Mori K."/>
            <person name="Kadooka C."/>
            <person name="Tanaka T."/>
        </authorList>
    </citation>
    <scope>NUCLEOTIDE SEQUENCE</scope>
    <source>
        <strain evidence="16">MK2</strain>
    </source>
</reference>
<evidence type="ECO:0000256" key="1">
    <source>
        <dbReference type="ARBA" id="ARBA00001324"/>
    </source>
</evidence>
<dbReference type="RefSeq" id="XP_041552069.1">
    <property type="nucleotide sequence ID" value="XM_041698934.1"/>
</dbReference>
<keyword evidence="11" id="KW-0624">Polysaccharide degradation</keyword>
<evidence type="ECO:0000256" key="5">
    <source>
        <dbReference type="ARBA" id="ARBA00022525"/>
    </source>
</evidence>
<dbReference type="GO" id="GO:0005576">
    <property type="term" value="C:extracellular region"/>
    <property type="evidence" value="ECO:0007669"/>
    <property type="project" value="UniProtKB-SubCell"/>
</dbReference>
<feature type="domain" description="Rhamnogalacturonan lyase" evidence="15">
    <location>
        <begin position="276"/>
        <end position="348"/>
    </location>
</feature>
<dbReference type="InterPro" id="IPR014718">
    <property type="entry name" value="GH-type_carb-bd"/>
</dbReference>
<proteinExistence type="inferred from homology"/>
<protein>
    <recommendedName>
        <fullName evidence="4">rhamnogalacturonan endolyase</fullName>
        <ecNumber evidence="4">4.2.2.23</ecNumber>
    </recommendedName>
</protein>
<feature type="signal peptide" evidence="12">
    <location>
        <begin position="1"/>
        <end position="17"/>
    </location>
</feature>
<dbReference type="InterPro" id="IPR015364">
    <property type="entry name" value="RhgB_N"/>
</dbReference>
<accession>A0A7R7XEM9</accession>
<dbReference type="GO" id="GO:0030246">
    <property type="term" value="F:carbohydrate binding"/>
    <property type="evidence" value="ECO:0007669"/>
    <property type="project" value="InterPro"/>
</dbReference>
<feature type="chain" id="PRO_5031510734" description="rhamnogalacturonan endolyase" evidence="12">
    <location>
        <begin position="18"/>
        <end position="531"/>
    </location>
</feature>
<gene>
    <name evidence="16" type="ORF">APUU_20307A</name>
</gene>
<comment type="similarity">
    <text evidence="3">Belongs to the polysaccharide lyase 4 family.</text>
</comment>
<dbReference type="PANTHER" id="PTHR36574">
    <property type="entry name" value="RHAMNOGALACTURONATE LYASE-RELATED"/>
    <property type="match status" value="1"/>
</dbReference>
<dbReference type="SUPFAM" id="SSF49452">
    <property type="entry name" value="Starch-binding domain-like"/>
    <property type="match status" value="1"/>
</dbReference>
<dbReference type="GO" id="GO:0071555">
    <property type="term" value="P:cell wall organization"/>
    <property type="evidence" value="ECO:0007669"/>
    <property type="project" value="UniProtKB-KW"/>
</dbReference>
<keyword evidence="5" id="KW-0964">Secreted</keyword>
<dbReference type="Proteomes" id="UP000654913">
    <property type="component" value="Chromosome 2"/>
</dbReference>
<evidence type="ECO:0000313" key="16">
    <source>
        <dbReference type="EMBL" id="BCS19875.1"/>
    </source>
</evidence>
<evidence type="ECO:0000259" key="13">
    <source>
        <dbReference type="Pfam" id="PF09284"/>
    </source>
</evidence>
<dbReference type="Gene3D" id="2.60.40.1120">
    <property type="entry name" value="Carboxypeptidase-like, regulatory domain"/>
    <property type="match status" value="1"/>
</dbReference>
<dbReference type="InterPro" id="IPR013784">
    <property type="entry name" value="Carb-bd-like_fold"/>
</dbReference>
<dbReference type="PANTHER" id="PTHR36574:SF1">
    <property type="entry name" value="RHAMNOGALACTURONATE LYASE-RELATED"/>
    <property type="match status" value="1"/>
</dbReference>
<dbReference type="InterPro" id="IPR029413">
    <property type="entry name" value="RG-lyase_II"/>
</dbReference>
<keyword evidence="17" id="KW-1185">Reference proteome</keyword>
<dbReference type="Gene3D" id="2.60.120.260">
    <property type="entry name" value="Galactose-binding domain-like"/>
    <property type="match status" value="1"/>
</dbReference>
<dbReference type="GO" id="GO:0045490">
    <property type="term" value="P:pectin catabolic process"/>
    <property type="evidence" value="ECO:0007669"/>
    <property type="project" value="TreeGrafter"/>
</dbReference>
<dbReference type="AlphaFoldDB" id="A0A7R7XEM9"/>
<organism evidence="16 17">
    <name type="scientific">Aspergillus puulaauensis</name>
    <dbReference type="NCBI Taxonomy" id="1220207"/>
    <lineage>
        <taxon>Eukaryota</taxon>
        <taxon>Fungi</taxon>
        <taxon>Dikarya</taxon>
        <taxon>Ascomycota</taxon>
        <taxon>Pezizomycotina</taxon>
        <taxon>Eurotiomycetes</taxon>
        <taxon>Eurotiomycetidae</taxon>
        <taxon>Eurotiales</taxon>
        <taxon>Aspergillaceae</taxon>
        <taxon>Aspergillus</taxon>
    </lineage>
</organism>
<evidence type="ECO:0000256" key="10">
    <source>
        <dbReference type="ARBA" id="ARBA00023316"/>
    </source>
</evidence>
<evidence type="ECO:0000256" key="3">
    <source>
        <dbReference type="ARBA" id="ARBA00010418"/>
    </source>
</evidence>
<sequence length="531" mass="58176">MLFFSGLSLLLATGALAISVDTGNGTLVVDTGGDLVVTFNSDDCDITSIKYQGTEYQNEPNYSHLASGLGSGTSVEYDTIDDSVVVSCSVSKDELDLTQYYIFLDGAPTIYLGTSTVSNPEVGELRFIFRLQGLQGAYPTGNVSDTRVGTVIESEDIWETDGETRAKHYSAERFIDDQIHCAYGDVYACLIKPIRGYEASTGGPFYRDIRLNLIEDDCHDVSYYMNHGDFPWDVVRTGFHGPYIFTFADSLPEPGDFDYSFIENLGLEGYLGDGERGIVVGTASGTSSDFPVVVHWYNDDYQQWVYAESDGSFESPLLAPGTYTQAFYQDELLAGNTTVTVKAGATATATITATNPIITEDRTKIFQLGDYDGRPVGFLNADKQHHMHVSDERMGAWDTPTFVVGTSSDDEFPMAIFQDINNDREIEFDLESAVNTATHFRIGTTLSFYYGEPTVQVNNYTCEDFPNPNASGGRGITKGMTHGDMTVYTCEIPSGTLVAGTNSVTLGVTASKDGSSWLSPNYILDFVELYY</sequence>
<dbReference type="EMBL" id="AP024444">
    <property type="protein sequence ID" value="BCS19875.1"/>
    <property type="molecule type" value="Genomic_DNA"/>
</dbReference>
<keyword evidence="10" id="KW-0961">Cell wall biogenesis/degradation</keyword>
<keyword evidence="8" id="KW-0456">Lyase</keyword>
<dbReference type="Gene3D" id="2.70.98.10">
    <property type="match status" value="1"/>
</dbReference>
<name>A0A7R7XEM9_9EURO</name>
<evidence type="ECO:0000256" key="8">
    <source>
        <dbReference type="ARBA" id="ARBA00023239"/>
    </source>
</evidence>
<evidence type="ECO:0000256" key="7">
    <source>
        <dbReference type="ARBA" id="ARBA00023157"/>
    </source>
</evidence>
<dbReference type="Pfam" id="PF14686">
    <property type="entry name" value="fn3_3"/>
    <property type="match status" value="1"/>
</dbReference>
<evidence type="ECO:0000256" key="9">
    <source>
        <dbReference type="ARBA" id="ARBA00023277"/>
    </source>
</evidence>
<dbReference type="CDD" id="cd10317">
    <property type="entry name" value="RGL4_C"/>
    <property type="match status" value="1"/>
</dbReference>
<evidence type="ECO:0000313" key="17">
    <source>
        <dbReference type="Proteomes" id="UP000654913"/>
    </source>
</evidence>
<dbReference type="EC" id="4.2.2.23" evidence="4"/>
<dbReference type="InterPro" id="IPR008979">
    <property type="entry name" value="Galactose-bd-like_sf"/>
</dbReference>
<dbReference type="KEGG" id="apuu:APUU_20307A"/>
<keyword evidence="6 12" id="KW-0732">Signal</keyword>
<keyword evidence="9" id="KW-0119">Carbohydrate metabolism</keyword>
<dbReference type="InterPro" id="IPR011013">
    <property type="entry name" value="Gal_mutarotase_sf_dom"/>
</dbReference>
<evidence type="ECO:0000256" key="4">
    <source>
        <dbReference type="ARBA" id="ARBA00012437"/>
    </source>
</evidence>
<evidence type="ECO:0000259" key="15">
    <source>
        <dbReference type="Pfam" id="PF14686"/>
    </source>
</evidence>
<feature type="domain" description="Rhamnogalacturonan lyase" evidence="14">
    <location>
        <begin position="365"/>
        <end position="529"/>
    </location>
</feature>
<feature type="domain" description="Rhamnogalacturonase B N-terminal" evidence="13">
    <location>
        <begin position="23"/>
        <end position="269"/>
    </location>
</feature>
<evidence type="ECO:0000256" key="2">
    <source>
        <dbReference type="ARBA" id="ARBA00004613"/>
    </source>
</evidence>
<dbReference type="GeneID" id="64969880"/>
<evidence type="ECO:0000259" key="14">
    <source>
        <dbReference type="Pfam" id="PF14683"/>
    </source>
</evidence>
<keyword evidence="7" id="KW-1015">Disulfide bond</keyword>
<dbReference type="InterPro" id="IPR016590">
    <property type="entry name" value="Rhamnogalacturonase_B"/>
</dbReference>
<reference evidence="16" key="1">
    <citation type="submission" date="2021-01" db="EMBL/GenBank/DDBJ databases">
        <authorList>
            <consortium name="Aspergillus puulaauensis MK2 genome sequencing consortium"/>
            <person name="Kazuki M."/>
            <person name="Futagami T."/>
        </authorList>
    </citation>
    <scope>NUCLEOTIDE SEQUENCE</scope>
    <source>
        <strain evidence="16">MK2</strain>
    </source>
</reference>
<dbReference type="SUPFAM" id="SSF49785">
    <property type="entry name" value="Galactose-binding domain-like"/>
    <property type="match status" value="1"/>
</dbReference>